<dbReference type="Gene3D" id="3.40.50.2300">
    <property type="match status" value="1"/>
</dbReference>
<dbReference type="PANTHER" id="PTHR48111:SF69">
    <property type="entry name" value="RESPONSE REGULATOR RECEIVER"/>
    <property type="match status" value="1"/>
</dbReference>
<accession>A0ABT3FVK7</accession>
<dbReference type="SUPFAM" id="SSF52172">
    <property type="entry name" value="CheY-like"/>
    <property type="match status" value="1"/>
</dbReference>
<dbReference type="InterPro" id="IPR011006">
    <property type="entry name" value="CheY-like_superfamily"/>
</dbReference>
<evidence type="ECO:0000259" key="3">
    <source>
        <dbReference type="PROSITE" id="PS50110"/>
    </source>
</evidence>
<feature type="domain" description="Response regulatory" evidence="3">
    <location>
        <begin position="6"/>
        <end position="120"/>
    </location>
</feature>
<dbReference type="InterPro" id="IPR007492">
    <property type="entry name" value="LytTR_DNA-bd_dom"/>
</dbReference>
<gene>
    <name evidence="4" type="ORF">OKA04_19860</name>
</gene>
<sequence length="251" mass="27793">MTKPCKALIIDDERLARKRLRDLLSAHPRISVVGEADGVQAAASLCAELQPDLLFLDIEMPPHNGFDLLPLLQDGPAAPDVVFVTAHESFAIRAFEVSALDYLLKPIHPDRLEITIRKLEAAPRPGIPEKFADQDAWTMTSKIALGDRSTTHLVVVASIVHIQALGAYSRVHLTDKPPMIVLRSISEWEKRLPSSGFCRVDRSLIVQSGMIRKMATKSRDETEIVMEGLQAPLTLGRAATARLKKQLKEIE</sequence>
<evidence type="ECO:0000256" key="2">
    <source>
        <dbReference type="PROSITE-ProRule" id="PRU00169"/>
    </source>
</evidence>
<dbReference type="Gene3D" id="2.40.50.1020">
    <property type="entry name" value="LytTr DNA-binding domain"/>
    <property type="match status" value="1"/>
</dbReference>
<evidence type="ECO:0000313" key="5">
    <source>
        <dbReference type="Proteomes" id="UP001207930"/>
    </source>
</evidence>
<dbReference type="Pfam" id="PF04397">
    <property type="entry name" value="LytTR"/>
    <property type="match status" value="1"/>
</dbReference>
<dbReference type="Pfam" id="PF00072">
    <property type="entry name" value="Response_reg"/>
    <property type="match status" value="1"/>
</dbReference>
<evidence type="ECO:0000256" key="1">
    <source>
        <dbReference type="ARBA" id="ARBA00023125"/>
    </source>
</evidence>
<proteinExistence type="predicted"/>
<name>A0ABT3FVK7_9BACT</name>
<dbReference type="EMBL" id="JAPDDS010000013">
    <property type="protein sequence ID" value="MCW1887005.1"/>
    <property type="molecule type" value="Genomic_DNA"/>
</dbReference>
<dbReference type="RefSeq" id="WP_264502959.1">
    <property type="nucleotide sequence ID" value="NZ_JAPDDS010000013.1"/>
</dbReference>
<dbReference type="SMART" id="SM00850">
    <property type="entry name" value="LytTR"/>
    <property type="match status" value="1"/>
</dbReference>
<dbReference type="SMART" id="SM00448">
    <property type="entry name" value="REC"/>
    <property type="match status" value="1"/>
</dbReference>
<dbReference type="InterPro" id="IPR039420">
    <property type="entry name" value="WalR-like"/>
</dbReference>
<dbReference type="Proteomes" id="UP001207930">
    <property type="component" value="Unassembled WGS sequence"/>
</dbReference>
<organism evidence="4 5">
    <name type="scientific">Luteolibacter flavescens</name>
    <dbReference type="NCBI Taxonomy" id="1859460"/>
    <lineage>
        <taxon>Bacteria</taxon>
        <taxon>Pseudomonadati</taxon>
        <taxon>Verrucomicrobiota</taxon>
        <taxon>Verrucomicrobiia</taxon>
        <taxon>Verrucomicrobiales</taxon>
        <taxon>Verrucomicrobiaceae</taxon>
        <taxon>Luteolibacter</taxon>
    </lineage>
</organism>
<evidence type="ECO:0000313" key="4">
    <source>
        <dbReference type="EMBL" id="MCW1887005.1"/>
    </source>
</evidence>
<reference evidence="4 5" key="1">
    <citation type="submission" date="2022-10" db="EMBL/GenBank/DDBJ databases">
        <title>Luteolibacter flavescens strain MCCC 1K03193, whole genome shotgun sequencing project.</title>
        <authorList>
            <person name="Zhao G."/>
            <person name="Shen L."/>
        </authorList>
    </citation>
    <scope>NUCLEOTIDE SEQUENCE [LARGE SCALE GENOMIC DNA]</scope>
    <source>
        <strain evidence="4 5">MCCC 1K03193</strain>
    </source>
</reference>
<dbReference type="InterPro" id="IPR001789">
    <property type="entry name" value="Sig_transdc_resp-reg_receiver"/>
</dbReference>
<keyword evidence="1" id="KW-0238">DNA-binding</keyword>
<keyword evidence="2" id="KW-0597">Phosphoprotein</keyword>
<dbReference type="PROSITE" id="PS50110">
    <property type="entry name" value="RESPONSE_REGULATORY"/>
    <property type="match status" value="1"/>
</dbReference>
<keyword evidence="5" id="KW-1185">Reference proteome</keyword>
<protein>
    <submittedName>
        <fullName evidence="4">Response regulator transcription factor</fullName>
    </submittedName>
</protein>
<comment type="caution">
    <text evidence="4">The sequence shown here is derived from an EMBL/GenBank/DDBJ whole genome shotgun (WGS) entry which is preliminary data.</text>
</comment>
<feature type="modified residue" description="4-aspartylphosphate" evidence="2">
    <location>
        <position position="57"/>
    </location>
</feature>
<dbReference type="PANTHER" id="PTHR48111">
    <property type="entry name" value="REGULATOR OF RPOS"/>
    <property type="match status" value="1"/>
</dbReference>